<dbReference type="InterPro" id="IPR010390">
    <property type="entry name" value="ABC-2_transporter-like"/>
</dbReference>
<keyword evidence="1" id="KW-0472">Membrane</keyword>
<evidence type="ECO:0000313" key="2">
    <source>
        <dbReference type="EMBL" id="MBA8795339.1"/>
    </source>
</evidence>
<proteinExistence type="predicted"/>
<keyword evidence="1" id="KW-1133">Transmembrane helix</keyword>
<dbReference type="Pfam" id="PF06182">
    <property type="entry name" value="ABC2_membrane_6"/>
    <property type="match status" value="1"/>
</dbReference>
<name>A0A7W3IUB2_9ACTN</name>
<feature type="transmembrane region" description="Helical" evidence="1">
    <location>
        <begin position="238"/>
        <end position="256"/>
    </location>
</feature>
<dbReference type="RefSeq" id="WP_182560975.1">
    <property type="nucleotide sequence ID" value="NZ_JACGWT010000005.1"/>
</dbReference>
<protein>
    <submittedName>
        <fullName evidence="2">ABC-2 type transport system permease protein</fullName>
    </submittedName>
</protein>
<sequence length="268" mass="28679">MSATRRGTLARHLRTWRAVLVQAVRRDAQFRAQAWTTGLVALARIVVGVIPVLVLGARTPEIGGWTARQLIAVAGCYQLVQSLLEVFVAPNLLRLSGYVRTGELDGVLIRPVDPQWFCTFRWVQPAALTGTLAGVALVVVGLGDSHPTPGGVAQAVLALLCGTVLLAAVWTNAAYLAFWFSSADFVHDLVLEAFTAGRYPVSLFPTAVRTLMIFVVPVGVASTYPVQALTRGPSAGQVVIMVGLGVVAVLVTRLHWRLAVRRYASASS</sequence>
<gene>
    <name evidence="2" type="ORF">FHX74_002975</name>
</gene>
<feature type="transmembrane region" description="Helical" evidence="1">
    <location>
        <begin position="122"/>
        <end position="143"/>
    </location>
</feature>
<evidence type="ECO:0000256" key="1">
    <source>
        <dbReference type="SAM" id="Phobius"/>
    </source>
</evidence>
<dbReference type="PANTHER" id="PTHR36833:SF1">
    <property type="entry name" value="INTEGRAL MEMBRANE TRANSPORT PROTEIN"/>
    <property type="match status" value="1"/>
</dbReference>
<comment type="caution">
    <text evidence="2">The sequence shown here is derived from an EMBL/GenBank/DDBJ whole genome shotgun (WGS) entry which is preliminary data.</text>
</comment>
<accession>A0A7W3IUB2</accession>
<feature type="transmembrane region" description="Helical" evidence="1">
    <location>
        <begin position="155"/>
        <end position="181"/>
    </location>
</feature>
<dbReference type="Proteomes" id="UP000523079">
    <property type="component" value="Unassembled WGS sequence"/>
</dbReference>
<dbReference type="PANTHER" id="PTHR36833">
    <property type="entry name" value="SLR0610 PROTEIN-RELATED"/>
    <property type="match status" value="1"/>
</dbReference>
<dbReference type="EMBL" id="JACGWT010000005">
    <property type="protein sequence ID" value="MBA8795339.1"/>
    <property type="molecule type" value="Genomic_DNA"/>
</dbReference>
<evidence type="ECO:0000313" key="3">
    <source>
        <dbReference type="Proteomes" id="UP000523079"/>
    </source>
</evidence>
<dbReference type="AlphaFoldDB" id="A0A7W3IUB2"/>
<organism evidence="2 3">
    <name type="scientific">Microlunatus kandeliicorticis</name>
    <dbReference type="NCBI Taxonomy" id="1759536"/>
    <lineage>
        <taxon>Bacteria</taxon>
        <taxon>Bacillati</taxon>
        <taxon>Actinomycetota</taxon>
        <taxon>Actinomycetes</taxon>
        <taxon>Propionibacteriales</taxon>
        <taxon>Propionibacteriaceae</taxon>
        <taxon>Microlunatus</taxon>
    </lineage>
</organism>
<keyword evidence="1" id="KW-0812">Transmembrane</keyword>
<reference evidence="2 3" key="1">
    <citation type="submission" date="2020-07" db="EMBL/GenBank/DDBJ databases">
        <title>Sequencing the genomes of 1000 actinobacteria strains.</title>
        <authorList>
            <person name="Klenk H.-P."/>
        </authorList>
    </citation>
    <scope>NUCLEOTIDE SEQUENCE [LARGE SCALE GENOMIC DNA]</scope>
    <source>
        <strain evidence="2 3">DSM 100723</strain>
    </source>
</reference>
<keyword evidence="3" id="KW-1185">Reference proteome</keyword>
<feature type="transmembrane region" description="Helical" evidence="1">
    <location>
        <begin position="34"/>
        <end position="57"/>
    </location>
</feature>